<dbReference type="AlphaFoldDB" id="H0EAC4"/>
<sequence length="236" mass="24197">MFRNTKSAEATEVTEAPRRRRITSAHVVAGVALFAALGGTSYAASSLKANSVGSAQVKNNSLKSSDIKNGSLLKKDFKTGELPGGTQGPKGDKGDPGSDAVPNVSLSDLSAATTTSSTTPTTIAGLTQNITIPGGAPRKIVANVTGESACYGGTGYCSLRILVDGAELTPNVGSDFAFNSTDNNTETSSSWESLGLQRYSDTLAPGAHTVTVQHYAVGTATHRFDDAALVVTQVQG</sequence>
<evidence type="ECO:0000256" key="1">
    <source>
        <dbReference type="SAM" id="MobiDB-lite"/>
    </source>
</evidence>
<organism evidence="2 3">
    <name type="scientific">Patulibacter medicamentivorans</name>
    <dbReference type="NCBI Taxonomy" id="1097667"/>
    <lineage>
        <taxon>Bacteria</taxon>
        <taxon>Bacillati</taxon>
        <taxon>Actinomycetota</taxon>
        <taxon>Thermoleophilia</taxon>
        <taxon>Solirubrobacterales</taxon>
        <taxon>Patulibacteraceae</taxon>
        <taxon>Patulibacter</taxon>
    </lineage>
</organism>
<dbReference type="RefSeq" id="WP_007578234.1">
    <property type="nucleotide sequence ID" value="NZ_AGUD01000293.1"/>
</dbReference>
<dbReference type="OrthoDB" id="6194471at2"/>
<protein>
    <submittedName>
        <fullName evidence="2">Uncharacterized protein</fullName>
    </submittedName>
</protein>
<comment type="caution">
    <text evidence="2">The sequence shown here is derived from an EMBL/GenBank/DDBJ whole genome shotgun (WGS) entry which is preliminary data.</text>
</comment>
<evidence type="ECO:0000313" key="2">
    <source>
        <dbReference type="EMBL" id="EHN09378.1"/>
    </source>
</evidence>
<feature type="region of interest" description="Disordered" evidence="1">
    <location>
        <begin position="75"/>
        <end position="104"/>
    </location>
</feature>
<dbReference type="Proteomes" id="UP000005143">
    <property type="component" value="Unassembled WGS sequence"/>
</dbReference>
<name>H0EAC4_9ACTN</name>
<dbReference type="EMBL" id="AGUD01000293">
    <property type="protein sequence ID" value="EHN09378.1"/>
    <property type="molecule type" value="Genomic_DNA"/>
</dbReference>
<gene>
    <name evidence="2" type="ORF">PAI11_37980</name>
</gene>
<accession>H0EAC4</accession>
<evidence type="ECO:0000313" key="3">
    <source>
        <dbReference type="Proteomes" id="UP000005143"/>
    </source>
</evidence>
<proteinExistence type="predicted"/>
<keyword evidence="3" id="KW-1185">Reference proteome</keyword>
<reference evidence="2 3" key="1">
    <citation type="journal article" date="2013" name="Biodegradation">
        <title>Quantitative proteomic analysis of ibuprofen-degrading Patulibacter sp. strain I11.</title>
        <authorList>
            <person name="Almeida B."/>
            <person name="Kjeldal H."/>
            <person name="Lolas I."/>
            <person name="Knudsen A.D."/>
            <person name="Carvalho G."/>
            <person name="Nielsen K.L."/>
            <person name="Barreto Crespo M.T."/>
            <person name="Stensballe A."/>
            <person name="Nielsen J.L."/>
        </authorList>
    </citation>
    <scope>NUCLEOTIDE SEQUENCE [LARGE SCALE GENOMIC DNA]</scope>
    <source>
        <strain evidence="2 3">I11</strain>
    </source>
</reference>